<organism evidence="2 3">
    <name type="scientific">Corchorus capsularis</name>
    <name type="common">Jute</name>
    <dbReference type="NCBI Taxonomy" id="210143"/>
    <lineage>
        <taxon>Eukaryota</taxon>
        <taxon>Viridiplantae</taxon>
        <taxon>Streptophyta</taxon>
        <taxon>Embryophyta</taxon>
        <taxon>Tracheophyta</taxon>
        <taxon>Spermatophyta</taxon>
        <taxon>Magnoliopsida</taxon>
        <taxon>eudicotyledons</taxon>
        <taxon>Gunneridae</taxon>
        <taxon>Pentapetalae</taxon>
        <taxon>rosids</taxon>
        <taxon>malvids</taxon>
        <taxon>Malvales</taxon>
        <taxon>Malvaceae</taxon>
        <taxon>Grewioideae</taxon>
        <taxon>Apeibeae</taxon>
        <taxon>Corchorus</taxon>
    </lineage>
</organism>
<dbReference type="Gene3D" id="3.30.70.80">
    <property type="entry name" value="Peptidase S8 propeptide/proteinase inhibitor I9"/>
    <property type="match status" value="1"/>
</dbReference>
<feature type="domain" description="Inhibitor I9" evidence="1">
    <location>
        <begin position="94"/>
        <end position="175"/>
    </location>
</feature>
<sequence length="213" mass="24205">MPTPDLSQPVRLVKRNRPCFSSSLVYDIGSKNGLKPQKTNSPFSKLLGRSHPPSVMMDITHFLCLIFLFNFCSPTVQGSELSSTTDFGKKKVQTYIVHVEPPEVGVLGQSDKLDLENWHKSFLPFSTASSDGQQRMVHSYKNVISGFAARLTEEVQAMRTKKGFISARPQRILRTQTTHTPKFLGLQQEMGIWKRIKLWERSDNRHAGHWSFA</sequence>
<evidence type="ECO:0000313" key="3">
    <source>
        <dbReference type="Proteomes" id="UP000188268"/>
    </source>
</evidence>
<evidence type="ECO:0000259" key="1">
    <source>
        <dbReference type="Pfam" id="PF05922"/>
    </source>
</evidence>
<dbReference type="OrthoDB" id="1738212at2759"/>
<protein>
    <submittedName>
        <fullName evidence="2">Proteinase inhibitor I9</fullName>
    </submittedName>
</protein>
<dbReference type="AlphaFoldDB" id="A0A1R3J4C2"/>
<dbReference type="InterPro" id="IPR037045">
    <property type="entry name" value="S8pro/Inhibitor_I9_sf"/>
</dbReference>
<reference evidence="2 3" key="1">
    <citation type="submission" date="2013-09" db="EMBL/GenBank/DDBJ databases">
        <title>Corchorus capsularis genome sequencing.</title>
        <authorList>
            <person name="Alam M."/>
            <person name="Haque M.S."/>
            <person name="Islam M.S."/>
            <person name="Emdad E.M."/>
            <person name="Islam M.M."/>
            <person name="Ahmed B."/>
            <person name="Halim A."/>
            <person name="Hossen Q.M.M."/>
            <person name="Hossain M.Z."/>
            <person name="Ahmed R."/>
            <person name="Khan M.M."/>
            <person name="Islam R."/>
            <person name="Rashid M.M."/>
            <person name="Khan S.A."/>
            <person name="Rahman M.S."/>
            <person name="Alam M."/>
        </authorList>
    </citation>
    <scope>NUCLEOTIDE SEQUENCE [LARGE SCALE GENOMIC DNA]</scope>
    <source>
        <strain evidence="3">cv. CVL-1</strain>
        <tissue evidence="2">Whole seedling</tissue>
    </source>
</reference>
<dbReference type="STRING" id="210143.A0A1R3J4C2"/>
<dbReference type="EMBL" id="AWWV01008630">
    <property type="protein sequence ID" value="OMO89689.1"/>
    <property type="molecule type" value="Genomic_DNA"/>
</dbReference>
<dbReference type="InterPro" id="IPR010259">
    <property type="entry name" value="S8pro/Inhibitor_I9"/>
</dbReference>
<dbReference type="PANTHER" id="PTHR48222:SF4">
    <property type="entry name" value="PROTEINASE INHIBITOR, PROPEPTIDE"/>
    <property type="match status" value="1"/>
</dbReference>
<proteinExistence type="predicted"/>
<dbReference type="PANTHER" id="PTHR48222">
    <property type="entry name" value="PROTEINASE INHIBITOR, PROPEPTIDE"/>
    <property type="match status" value="1"/>
</dbReference>
<dbReference type="Proteomes" id="UP000188268">
    <property type="component" value="Unassembled WGS sequence"/>
</dbReference>
<name>A0A1R3J4C2_COCAP</name>
<dbReference type="Pfam" id="PF05922">
    <property type="entry name" value="Inhibitor_I9"/>
    <property type="match status" value="1"/>
</dbReference>
<comment type="caution">
    <text evidence="2">The sequence shown here is derived from an EMBL/GenBank/DDBJ whole genome shotgun (WGS) entry which is preliminary data.</text>
</comment>
<gene>
    <name evidence="2" type="ORF">CCACVL1_07693</name>
</gene>
<keyword evidence="3" id="KW-1185">Reference proteome</keyword>
<accession>A0A1R3J4C2</accession>
<evidence type="ECO:0000313" key="2">
    <source>
        <dbReference type="EMBL" id="OMO89689.1"/>
    </source>
</evidence>
<dbReference type="Gramene" id="OMO89689">
    <property type="protein sequence ID" value="OMO89689"/>
    <property type="gene ID" value="CCACVL1_07693"/>
</dbReference>